<organism evidence="12 13">
    <name type="scientific">Mycena chlorophos</name>
    <name type="common">Agaric fungus</name>
    <name type="synonym">Agaricus chlorophos</name>
    <dbReference type="NCBI Taxonomy" id="658473"/>
    <lineage>
        <taxon>Eukaryota</taxon>
        <taxon>Fungi</taxon>
        <taxon>Dikarya</taxon>
        <taxon>Basidiomycota</taxon>
        <taxon>Agaricomycotina</taxon>
        <taxon>Agaricomycetes</taxon>
        <taxon>Agaricomycetidae</taxon>
        <taxon>Agaricales</taxon>
        <taxon>Marasmiineae</taxon>
        <taxon>Mycenaceae</taxon>
        <taxon>Mycena</taxon>
    </lineage>
</organism>
<reference evidence="12" key="1">
    <citation type="submission" date="2020-05" db="EMBL/GenBank/DDBJ databases">
        <title>Mycena genomes resolve the evolution of fungal bioluminescence.</title>
        <authorList>
            <person name="Tsai I.J."/>
        </authorList>
    </citation>
    <scope>NUCLEOTIDE SEQUENCE</scope>
    <source>
        <strain evidence="12">110903Hualien_Pintung</strain>
    </source>
</reference>
<comment type="caution">
    <text evidence="12">The sequence shown here is derived from an EMBL/GenBank/DDBJ whole genome shotgun (WGS) entry which is preliminary data.</text>
</comment>
<evidence type="ECO:0000313" key="13">
    <source>
        <dbReference type="Proteomes" id="UP000613580"/>
    </source>
</evidence>
<comment type="similarity">
    <text evidence="2 11">Belongs to the mitochondrial carrier (TC 2.A.29) family.</text>
</comment>
<keyword evidence="9 10" id="KW-0472">Membrane</keyword>
<proteinExistence type="inferred from homology"/>
<gene>
    <name evidence="12" type="ORF">HMN09_00639200</name>
</gene>
<evidence type="ECO:0000256" key="5">
    <source>
        <dbReference type="ARBA" id="ARBA00022737"/>
    </source>
</evidence>
<dbReference type="PANTHER" id="PTHR45760:SF2">
    <property type="entry name" value="FI19922P1-RELATED"/>
    <property type="match status" value="1"/>
</dbReference>
<evidence type="ECO:0000256" key="2">
    <source>
        <dbReference type="ARBA" id="ARBA00006375"/>
    </source>
</evidence>
<dbReference type="Gene3D" id="1.50.40.10">
    <property type="entry name" value="Mitochondrial carrier domain"/>
    <property type="match status" value="2"/>
</dbReference>
<keyword evidence="5" id="KW-0677">Repeat</keyword>
<dbReference type="GO" id="GO:1990542">
    <property type="term" value="P:mitochondrial transmembrane transport"/>
    <property type="evidence" value="ECO:0007669"/>
    <property type="project" value="InterPro"/>
</dbReference>
<feature type="repeat" description="Solcar" evidence="10">
    <location>
        <begin position="255"/>
        <end position="344"/>
    </location>
</feature>
<keyword evidence="3 11" id="KW-0813">Transport</keyword>
<dbReference type="Pfam" id="PF00153">
    <property type="entry name" value="Mito_carr"/>
    <property type="match status" value="4"/>
</dbReference>
<dbReference type="GO" id="GO:0005743">
    <property type="term" value="C:mitochondrial inner membrane"/>
    <property type="evidence" value="ECO:0007669"/>
    <property type="project" value="UniProtKB-SubCell"/>
</dbReference>
<evidence type="ECO:0000256" key="6">
    <source>
        <dbReference type="ARBA" id="ARBA00022792"/>
    </source>
</evidence>
<evidence type="ECO:0000313" key="12">
    <source>
        <dbReference type="EMBL" id="KAF7310959.1"/>
    </source>
</evidence>
<dbReference type="PROSITE" id="PS50920">
    <property type="entry name" value="SOLCAR"/>
    <property type="match status" value="3"/>
</dbReference>
<keyword evidence="4 10" id="KW-0812">Transmembrane</keyword>
<name>A0A8H6WFY2_MYCCL</name>
<evidence type="ECO:0000256" key="9">
    <source>
        <dbReference type="ARBA" id="ARBA00023136"/>
    </source>
</evidence>
<protein>
    <recommendedName>
        <fullName evidence="14">Mitochondrial carrier</fullName>
    </recommendedName>
</protein>
<keyword evidence="13" id="KW-1185">Reference proteome</keyword>
<dbReference type="InterPro" id="IPR023395">
    <property type="entry name" value="MCP_dom_sf"/>
</dbReference>
<feature type="repeat" description="Solcar" evidence="10">
    <location>
        <begin position="158"/>
        <end position="248"/>
    </location>
</feature>
<feature type="repeat" description="Solcar" evidence="10">
    <location>
        <begin position="20"/>
        <end position="151"/>
    </location>
</feature>
<dbReference type="InterPro" id="IPR045315">
    <property type="entry name" value="Mtm1-like"/>
</dbReference>
<evidence type="ECO:0000256" key="7">
    <source>
        <dbReference type="ARBA" id="ARBA00022989"/>
    </source>
</evidence>
<evidence type="ECO:0008006" key="14">
    <source>
        <dbReference type="Google" id="ProtNLM"/>
    </source>
</evidence>
<accession>A0A8H6WFY2</accession>
<keyword evidence="7" id="KW-1133">Transmembrane helix</keyword>
<evidence type="ECO:0000256" key="8">
    <source>
        <dbReference type="ARBA" id="ARBA00023128"/>
    </source>
</evidence>
<dbReference type="PANTHER" id="PTHR45760">
    <property type="entry name" value="FI19922P1-RELATED"/>
    <property type="match status" value="1"/>
</dbReference>
<keyword evidence="8" id="KW-0496">Mitochondrion</keyword>
<dbReference type="InterPro" id="IPR018108">
    <property type="entry name" value="MCP_transmembrane"/>
</dbReference>
<dbReference type="Proteomes" id="UP000613580">
    <property type="component" value="Unassembled WGS sequence"/>
</dbReference>
<keyword evidence="6" id="KW-0999">Mitochondrion inner membrane</keyword>
<evidence type="ECO:0000256" key="10">
    <source>
        <dbReference type="PROSITE-ProRule" id="PRU00282"/>
    </source>
</evidence>
<evidence type="ECO:0000256" key="3">
    <source>
        <dbReference type="ARBA" id="ARBA00022448"/>
    </source>
</evidence>
<evidence type="ECO:0000256" key="4">
    <source>
        <dbReference type="ARBA" id="ARBA00022692"/>
    </source>
</evidence>
<dbReference type="EMBL" id="JACAZE010000007">
    <property type="protein sequence ID" value="KAF7310959.1"/>
    <property type="molecule type" value="Genomic_DNA"/>
</dbReference>
<sequence length="348" mass="37106">MKSHGPRMLAQNSDVAMNANEFKAKLLAAATGSTLTALTMTPFDVVKTRLQTQPVQVRPRFAPSVCCQPSNVQCVRQMSTLARALAPEQIVCVWDNGVFRSERVAGFTDAVRHVWRAEGPRGLWKGVGTTLVIGVPSSTSYMLTYDYLLNMVLPAVLPSPVVPLTAGILARSTISSIVSPLELIRTNLQSTPAQSQNPNTLRSVLSTIRGLVQQNGVPFLWRGLGATLWRDVPFSGIYWAGYETSKAAFGRRGKSGAAVAFVCGAGSGISAALFTNPFDVLKTRRQAVIMGAATGTQKSSIALLARIVQTEGVSTLFAGLLPRVAKIAPACGIMIACYEGLGKALLKN</sequence>
<dbReference type="OrthoDB" id="1747031at2759"/>
<dbReference type="SUPFAM" id="SSF103506">
    <property type="entry name" value="Mitochondrial carrier"/>
    <property type="match status" value="1"/>
</dbReference>
<evidence type="ECO:0000256" key="1">
    <source>
        <dbReference type="ARBA" id="ARBA00004448"/>
    </source>
</evidence>
<comment type="subcellular location">
    <subcellularLocation>
        <location evidence="1">Mitochondrion inner membrane</location>
        <topology evidence="1">Multi-pass membrane protein</topology>
    </subcellularLocation>
</comment>
<evidence type="ECO:0000256" key="11">
    <source>
        <dbReference type="RuleBase" id="RU000488"/>
    </source>
</evidence>
<dbReference type="AlphaFoldDB" id="A0A8H6WFY2"/>